<name>A0ABN7XLY6_GIGMA</name>
<accession>A0ABN7XLY6</accession>
<reference evidence="1 2" key="1">
    <citation type="submission" date="2021-06" db="EMBL/GenBank/DDBJ databases">
        <authorList>
            <person name="Kallberg Y."/>
            <person name="Tangrot J."/>
            <person name="Rosling A."/>
        </authorList>
    </citation>
    <scope>NUCLEOTIDE SEQUENCE [LARGE SCALE GENOMIC DNA]</scope>
    <source>
        <strain evidence="1 2">120-4 pot B 10/14</strain>
    </source>
</reference>
<dbReference type="EMBL" id="CAJVQB010144354">
    <property type="protein sequence ID" value="CAG8854954.1"/>
    <property type="molecule type" value="Genomic_DNA"/>
</dbReference>
<sequence>GKSTGTVAGSSSGSFIEVFQVYGLGRFHILVSDSVTNSGHPSLA</sequence>
<keyword evidence="2" id="KW-1185">Reference proteome</keyword>
<comment type="caution">
    <text evidence="1">The sequence shown here is derived from an EMBL/GenBank/DDBJ whole genome shotgun (WGS) entry which is preliminary data.</text>
</comment>
<feature type="non-terminal residue" evidence="1">
    <location>
        <position position="1"/>
    </location>
</feature>
<protein>
    <submittedName>
        <fullName evidence="1">21795_t:CDS:1</fullName>
    </submittedName>
</protein>
<organism evidence="1 2">
    <name type="scientific">Gigaspora margarita</name>
    <dbReference type="NCBI Taxonomy" id="4874"/>
    <lineage>
        <taxon>Eukaryota</taxon>
        <taxon>Fungi</taxon>
        <taxon>Fungi incertae sedis</taxon>
        <taxon>Mucoromycota</taxon>
        <taxon>Glomeromycotina</taxon>
        <taxon>Glomeromycetes</taxon>
        <taxon>Diversisporales</taxon>
        <taxon>Gigasporaceae</taxon>
        <taxon>Gigaspora</taxon>
    </lineage>
</organism>
<evidence type="ECO:0000313" key="1">
    <source>
        <dbReference type="EMBL" id="CAG8854954.1"/>
    </source>
</evidence>
<feature type="non-terminal residue" evidence="1">
    <location>
        <position position="44"/>
    </location>
</feature>
<dbReference type="Proteomes" id="UP000789901">
    <property type="component" value="Unassembled WGS sequence"/>
</dbReference>
<proteinExistence type="predicted"/>
<evidence type="ECO:0000313" key="2">
    <source>
        <dbReference type="Proteomes" id="UP000789901"/>
    </source>
</evidence>
<gene>
    <name evidence="1" type="ORF">GMARGA_LOCUS43775</name>
</gene>